<evidence type="ECO:0000313" key="2">
    <source>
        <dbReference type="Proteomes" id="UP000828390"/>
    </source>
</evidence>
<dbReference type="Proteomes" id="UP000828390">
    <property type="component" value="Unassembled WGS sequence"/>
</dbReference>
<protein>
    <submittedName>
        <fullName evidence="1">Uncharacterized protein</fullName>
    </submittedName>
</protein>
<dbReference type="AlphaFoldDB" id="A0A9D4BRT7"/>
<proteinExistence type="predicted"/>
<organism evidence="1 2">
    <name type="scientific">Dreissena polymorpha</name>
    <name type="common">Zebra mussel</name>
    <name type="synonym">Mytilus polymorpha</name>
    <dbReference type="NCBI Taxonomy" id="45954"/>
    <lineage>
        <taxon>Eukaryota</taxon>
        <taxon>Metazoa</taxon>
        <taxon>Spiralia</taxon>
        <taxon>Lophotrochozoa</taxon>
        <taxon>Mollusca</taxon>
        <taxon>Bivalvia</taxon>
        <taxon>Autobranchia</taxon>
        <taxon>Heteroconchia</taxon>
        <taxon>Euheterodonta</taxon>
        <taxon>Imparidentia</taxon>
        <taxon>Neoheterodontei</taxon>
        <taxon>Myida</taxon>
        <taxon>Dreissenoidea</taxon>
        <taxon>Dreissenidae</taxon>
        <taxon>Dreissena</taxon>
    </lineage>
</organism>
<reference evidence="1" key="1">
    <citation type="journal article" date="2019" name="bioRxiv">
        <title>The Genome of the Zebra Mussel, Dreissena polymorpha: A Resource for Invasive Species Research.</title>
        <authorList>
            <person name="McCartney M.A."/>
            <person name="Auch B."/>
            <person name="Kono T."/>
            <person name="Mallez S."/>
            <person name="Zhang Y."/>
            <person name="Obille A."/>
            <person name="Becker A."/>
            <person name="Abrahante J.E."/>
            <person name="Garbe J."/>
            <person name="Badalamenti J.P."/>
            <person name="Herman A."/>
            <person name="Mangelson H."/>
            <person name="Liachko I."/>
            <person name="Sullivan S."/>
            <person name="Sone E.D."/>
            <person name="Koren S."/>
            <person name="Silverstein K.A.T."/>
            <person name="Beckman K.B."/>
            <person name="Gohl D.M."/>
        </authorList>
    </citation>
    <scope>NUCLEOTIDE SEQUENCE</scope>
    <source>
        <strain evidence="1">Duluth1</strain>
        <tissue evidence="1">Whole animal</tissue>
    </source>
</reference>
<gene>
    <name evidence="1" type="ORF">DPMN_078005</name>
</gene>
<sequence>MAHRPCVVQCEYLMAHRRAWFSVTTDGPQNRACVQCDYLMAHKTCVVQWTT</sequence>
<reference evidence="1" key="2">
    <citation type="submission" date="2020-11" db="EMBL/GenBank/DDBJ databases">
        <authorList>
            <person name="McCartney M.A."/>
            <person name="Auch B."/>
            <person name="Kono T."/>
            <person name="Mallez S."/>
            <person name="Becker A."/>
            <person name="Gohl D.M."/>
            <person name="Silverstein K.A.T."/>
            <person name="Koren S."/>
            <person name="Bechman K.B."/>
            <person name="Herman A."/>
            <person name="Abrahante J.E."/>
            <person name="Garbe J."/>
        </authorList>
    </citation>
    <scope>NUCLEOTIDE SEQUENCE</scope>
    <source>
        <strain evidence="1">Duluth1</strain>
        <tissue evidence="1">Whole animal</tissue>
    </source>
</reference>
<keyword evidence="2" id="KW-1185">Reference proteome</keyword>
<accession>A0A9D4BRT7</accession>
<dbReference type="EMBL" id="JAIWYP010000015">
    <property type="protein sequence ID" value="KAH3702977.1"/>
    <property type="molecule type" value="Genomic_DNA"/>
</dbReference>
<name>A0A9D4BRT7_DREPO</name>
<comment type="caution">
    <text evidence="1">The sequence shown here is derived from an EMBL/GenBank/DDBJ whole genome shotgun (WGS) entry which is preliminary data.</text>
</comment>
<evidence type="ECO:0000313" key="1">
    <source>
        <dbReference type="EMBL" id="KAH3702977.1"/>
    </source>
</evidence>